<dbReference type="STRING" id="1314778.A0A5C3P9M8"/>
<gene>
    <name evidence="1" type="ORF">K466DRAFT_666468</name>
</gene>
<dbReference type="InterPro" id="IPR011009">
    <property type="entry name" value="Kinase-like_dom_sf"/>
</dbReference>
<feature type="non-terminal residue" evidence="1">
    <location>
        <position position="269"/>
    </location>
</feature>
<dbReference type="Gene3D" id="1.10.510.10">
    <property type="entry name" value="Transferase(Phosphotransferase) domain 1"/>
    <property type="match status" value="1"/>
</dbReference>
<organism evidence="1 2">
    <name type="scientific">Polyporus arcularius HHB13444</name>
    <dbReference type="NCBI Taxonomy" id="1314778"/>
    <lineage>
        <taxon>Eukaryota</taxon>
        <taxon>Fungi</taxon>
        <taxon>Dikarya</taxon>
        <taxon>Basidiomycota</taxon>
        <taxon>Agaricomycotina</taxon>
        <taxon>Agaricomycetes</taxon>
        <taxon>Polyporales</taxon>
        <taxon>Polyporaceae</taxon>
        <taxon>Polyporus</taxon>
    </lineage>
</organism>
<name>A0A5C3P9M8_9APHY</name>
<evidence type="ECO:0000313" key="1">
    <source>
        <dbReference type="EMBL" id="TFK82513.1"/>
    </source>
</evidence>
<keyword evidence="2" id="KW-1185">Reference proteome</keyword>
<proteinExistence type="predicted"/>
<dbReference type="SUPFAM" id="SSF56112">
    <property type="entry name" value="Protein kinase-like (PK-like)"/>
    <property type="match status" value="1"/>
</dbReference>
<reference evidence="1 2" key="1">
    <citation type="journal article" date="2019" name="Nat. Ecol. Evol.">
        <title>Megaphylogeny resolves global patterns of mushroom evolution.</title>
        <authorList>
            <person name="Varga T."/>
            <person name="Krizsan K."/>
            <person name="Foldi C."/>
            <person name="Dima B."/>
            <person name="Sanchez-Garcia M."/>
            <person name="Sanchez-Ramirez S."/>
            <person name="Szollosi G.J."/>
            <person name="Szarkandi J.G."/>
            <person name="Papp V."/>
            <person name="Albert L."/>
            <person name="Andreopoulos W."/>
            <person name="Angelini C."/>
            <person name="Antonin V."/>
            <person name="Barry K.W."/>
            <person name="Bougher N.L."/>
            <person name="Buchanan P."/>
            <person name="Buyck B."/>
            <person name="Bense V."/>
            <person name="Catcheside P."/>
            <person name="Chovatia M."/>
            <person name="Cooper J."/>
            <person name="Damon W."/>
            <person name="Desjardin D."/>
            <person name="Finy P."/>
            <person name="Geml J."/>
            <person name="Haridas S."/>
            <person name="Hughes K."/>
            <person name="Justo A."/>
            <person name="Karasinski D."/>
            <person name="Kautmanova I."/>
            <person name="Kiss B."/>
            <person name="Kocsube S."/>
            <person name="Kotiranta H."/>
            <person name="LaButti K.M."/>
            <person name="Lechner B.E."/>
            <person name="Liimatainen K."/>
            <person name="Lipzen A."/>
            <person name="Lukacs Z."/>
            <person name="Mihaltcheva S."/>
            <person name="Morgado L.N."/>
            <person name="Niskanen T."/>
            <person name="Noordeloos M.E."/>
            <person name="Ohm R.A."/>
            <person name="Ortiz-Santana B."/>
            <person name="Ovrebo C."/>
            <person name="Racz N."/>
            <person name="Riley R."/>
            <person name="Savchenko A."/>
            <person name="Shiryaev A."/>
            <person name="Soop K."/>
            <person name="Spirin V."/>
            <person name="Szebenyi C."/>
            <person name="Tomsovsky M."/>
            <person name="Tulloss R.E."/>
            <person name="Uehling J."/>
            <person name="Grigoriev I.V."/>
            <person name="Vagvolgyi C."/>
            <person name="Papp T."/>
            <person name="Martin F.M."/>
            <person name="Miettinen O."/>
            <person name="Hibbett D.S."/>
            <person name="Nagy L.G."/>
        </authorList>
    </citation>
    <scope>NUCLEOTIDE SEQUENCE [LARGE SCALE GENOMIC DNA]</scope>
    <source>
        <strain evidence="1 2">HHB13444</strain>
    </source>
</reference>
<dbReference type="InParanoid" id="A0A5C3P9M8"/>
<evidence type="ECO:0000313" key="2">
    <source>
        <dbReference type="Proteomes" id="UP000308197"/>
    </source>
</evidence>
<protein>
    <recommendedName>
        <fullName evidence="3">Protein kinase domain-containing protein</fullName>
    </recommendedName>
</protein>
<dbReference type="Proteomes" id="UP000308197">
    <property type="component" value="Unassembled WGS sequence"/>
</dbReference>
<dbReference type="AlphaFoldDB" id="A0A5C3P9M8"/>
<sequence length="269" mass="31056">MIEAVMSRPKKKKLISVVWYSKKYKAELKKLTKELDRALEKFQVQGAVRIDLQLNHVMRAQGDLQQRGDDAERVRSELLRHARNNDASLVGLRHQLADTAQYDGTMRLFGRDDIELIELIEKGPLEQPGQRYKARLRNSGGLVVVRHFSRPDARFRKEVESAKSIWHPHMLNSIGFSRPDPHMAFIVDDGLYTRSFQATSAKIHGPDKMKWIQQVANDTYRALEYLASLGGNVDYVEVDPRWLIADRDLVITKNDKVLLDPSCYKFDRL</sequence>
<accession>A0A5C3P9M8</accession>
<evidence type="ECO:0008006" key="3">
    <source>
        <dbReference type="Google" id="ProtNLM"/>
    </source>
</evidence>
<dbReference type="EMBL" id="ML211478">
    <property type="protein sequence ID" value="TFK82513.1"/>
    <property type="molecule type" value="Genomic_DNA"/>
</dbReference>